<evidence type="ECO:0000256" key="5">
    <source>
        <dbReference type="ARBA" id="ARBA00022729"/>
    </source>
</evidence>
<feature type="coiled-coil region" evidence="11">
    <location>
        <begin position="295"/>
        <end position="329"/>
    </location>
</feature>
<dbReference type="SMART" id="SM00211">
    <property type="entry name" value="TY"/>
    <property type="match status" value="1"/>
</dbReference>
<dbReference type="Pfam" id="PF07648">
    <property type="entry name" value="Kazal_2"/>
    <property type="match status" value="1"/>
</dbReference>
<dbReference type="CDD" id="cd00104">
    <property type="entry name" value="KAZAL_FS"/>
    <property type="match status" value="1"/>
</dbReference>
<keyword evidence="8" id="KW-0325">Glycoprotein</keyword>
<accession>A0AAE0PSV2</accession>
<dbReference type="EMBL" id="JAUCMX010000029">
    <property type="protein sequence ID" value="KAK3507579.1"/>
    <property type="molecule type" value="Genomic_DNA"/>
</dbReference>
<dbReference type="PROSITE" id="PS50878">
    <property type="entry name" value="RT_POL"/>
    <property type="match status" value="1"/>
</dbReference>
<dbReference type="SMART" id="SM00280">
    <property type="entry name" value="KAZAL"/>
    <property type="match status" value="1"/>
</dbReference>
<comment type="caution">
    <text evidence="16">The sequence shown here is derived from an EMBL/GenBank/DDBJ whole genome shotgun (WGS) entry which is preliminary data.</text>
</comment>
<dbReference type="GO" id="GO:0004523">
    <property type="term" value="F:RNA-DNA hybrid ribonuclease activity"/>
    <property type="evidence" value="ECO:0007669"/>
    <property type="project" value="UniProtKB-EC"/>
</dbReference>
<dbReference type="InterPro" id="IPR000477">
    <property type="entry name" value="RT_dom"/>
</dbReference>
<dbReference type="PANTHER" id="PTHR13866">
    <property type="entry name" value="SPARC OSTEONECTIN"/>
    <property type="match status" value="1"/>
</dbReference>
<dbReference type="PROSITE" id="PS00484">
    <property type="entry name" value="THYROGLOBULIN_1_1"/>
    <property type="match status" value="1"/>
</dbReference>
<protein>
    <recommendedName>
        <fullName evidence="3">ribonuclease H</fullName>
        <ecNumber evidence="3">3.1.26.4</ecNumber>
    </recommendedName>
</protein>
<dbReference type="CDD" id="cd01650">
    <property type="entry name" value="RT_nLTR_like"/>
    <property type="match status" value="1"/>
</dbReference>
<dbReference type="EC" id="3.1.26.4" evidence="3"/>
<dbReference type="SUPFAM" id="SSF100895">
    <property type="entry name" value="Kazal-type serine protease inhibitors"/>
    <property type="match status" value="1"/>
</dbReference>
<dbReference type="GO" id="GO:0005509">
    <property type="term" value="F:calcium ion binding"/>
    <property type="evidence" value="ECO:0007669"/>
    <property type="project" value="InterPro"/>
</dbReference>
<evidence type="ECO:0000259" key="13">
    <source>
        <dbReference type="PROSITE" id="PS50878"/>
    </source>
</evidence>
<dbReference type="InterPro" id="IPR043502">
    <property type="entry name" value="DNA/RNA_pol_sf"/>
</dbReference>
<dbReference type="InterPro" id="IPR036058">
    <property type="entry name" value="Kazal_dom_sf"/>
</dbReference>
<dbReference type="Gene3D" id="3.30.60.30">
    <property type="match status" value="1"/>
</dbReference>
<keyword evidence="4" id="KW-0964">Secreted</keyword>
<evidence type="ECO:0000256" key="7">
    <source>
        <dbReference type="ARBA" id="ARBA00023157"/>
    </source>
</evidence>
<keyword evidence="5" id="KW-0732">Signal</keyword>
<feature type="disulfide bond" evidence="10">
    <location>
        <begin position="781"/>
        <end position="788"/>
    </location>
</feature>
<dbReference type="Proteomes" id="UP001274896">
    <property type="component" value="Unassembled WGS sequence"/>
</dbReference>
<dbReference type="PANTHER" id="PTHR13866:SF21">
    <property type="entry name" value="TESTICAN-3"/>
    <property type="match status" value="1"/>
</dbReference>
<evidence type="ECO:0000256" key="3">
    <source>
        <dbReference type="ARBA" id="ARBA00012180"/>
    </source>
</evidence>
<dbReference type="Gene3D" id="1.10.238.10">
    <property type="entry name" value="EF-hand"/>
    <property type="match status" value="1"/>
</dbReference>
<comment type="caution">
    <text evidence="10">Lacks conserved residue(s) required for the propagation of feature annotation.</text>
</comment>
<proteinExistence type="inferred from homology"/>
<dbReference type="SUPFAM" id="SSF47473">
    <property type="entry name" value="EF-hand"/>
    <property type="match status" value="1"/>
</dbReference>
<sequence>MAVVVNPGLDRSVGHLKQMPEPLQLSPFDVEEQRLYSELLPGDRAPYSISEGAPCHPTKEAHFGRLYPGSYPFGHNPELMTIGVSVGLRRSSKYSFHRPTTSPVEMLRAVMLLVCVCAAVITGAAARQDGGNFLDDKWLTARWDKFRDKREEHRVTYKSGGRRTQVDYILCRRGNLKEISDCKMVVGESVARQHRMVVCRMTLLVCKTKRSKIEIEKKTKWWKLKKEEGCEEFRQKLRQALGGQVVLPDDWETTAEVIRETGRKVLGVSSGRRKEDKETWWWNEEVQDSIQKKRLAKKKWDMDRTEENRQEYKELQRRVKREVSKAKQKAYDKLYTRKSTTDAIFALRILMEKYRDGQRELHCVFVDLEKAYDRVPREELWYCMRKSGVAEKYVRVVQDMYERSRRVVRCAVGQTEEFKVEVGLHQGSALSPFLFAMVMDQLSEEVRQESPWTMMFADDIVICSESREQVEESLERWRFALERRGMKVSRSKTEYMCVNEREGSGTVRLQGEEVKKEPGSWNPGKPLDQALDPAKDPCLKIKCGRHKQCVAEDYKKPACVSQSSLKNTSFKPTLVKCKRCPLARPAQVCATDRHTYSTKCQMEYQACISGTQIAVKCSGQCPCVSEIDKAVEKKECSDAELNKVVSRLKDWSRDGYESSKKLKLFKPEMMDMTKAPICKGSLGWMFTRLDMNFDLHLDQSELSGLVLEKEDACTKAFLRSCDLGRDQLISSKEWCSCFQRHLESPCQSEITNIHKQQARKKLLGQYVPSCDEDGFYKPHQCHGSSGLCWCVDRYGNKVAGSRRMGPAECALEGSGDFGSGDSLLSDDEDDVILNDQEDMGDDEEYEDDDDGYLS</sequence>
<keyword evidence="17" id="KW-1185">Reference proteome</keyword>
<evidence type="ECO:0000256" key="12">
    <source>
        <dbReference type="SAM" id="MobiDB-lite"/>
    </source>
</evidence>
<feature type="compositionally biased region" description="Acidic residues" evidence="12">
    <location>
        <begin position="824"/>
        <end position="854"/>
    </location>
</feature>
<comment type="subcellular location">
    <subcellularLocation>
        <location evidence="1">Secreted</location>
        <location evidence="1">Extracellular space</location>
        <location evidence="1">Extracellular matrix</location>
    </subcellularLocation>
</comment>
<dbReference type="InterPro" id="IPR002350">
    <property type="entry name" value="Kazal_dom"/>
</dbReference>
<dbReference type="PROSITE" id="PS51465">
    <property type="entry name" value="KAZAL_2"/>
    <property type="match status" value="1"/>
</dbReference>
<comment type="similarity">
    <text evidence="2">Belongs to the beta type-B retroviral polymerase family. HERV class-II K(HML-2) pol subfamily.</text>
</comment>
<evidence type="ECO:0000256" key="9">
    <source>
        <dbReference type="ARBA" id="ARBA00023207"/>
    </source>
</evidence>
<evidence type="ECO:0000259" key="14">
    <source>
        <dbReference type="PROSITE" id="PS51162"/>
    </source>
</evidence>
<dbReference type="InterPro" id="IPR000716">
    <property type="entry name" value="Thyroglobulin_1"/>
</dbReference>
<dbReference type="GO" id="GO:0005518">
    <property type="term" value="F:collagen binding"/>
    <property type="evidence" value="ECO:0007669"/>
    <property type="project" value="TreeGrafter"/>
</dbReference>
<evidence type="ECO:0000313" key="16">
    <source>
        <dbReference type="EMBL" id="KAK3507579.1"/>
    </source>
</evidence>
<dbReference type="AlphaFoldDB" id="A0AAE0PSV2"/>
<evidence type="ECO:0000256" key="6">
    <source>
        <dbReference type="ARBA" id="ARBA00022974"/>
    </source>
</evidence>
<dbReference type="PROSITE" id="PS51162">
    <property type="entry name" value="THYROGLOBULIN_1_2"/>
    <property type="match status" value="1"/>
</dbReference>
<dbReference type="GO" id="GO:0005615">
    <property type="term" value="C:extracellular space"/>
    <property type="evidence" value="ECO:0007669"/>
    <property type="project" value="TreeGrafter"/>
</dbReference>
<keyword evidence="6" id="KW-0654">Proteoglycan</keyword>
<evidence type="ECO:0000256" key="2">
    <source>
        <dbReference type="ARBA" id="ARBA00010879"/>
    </source>
</evidence>
<dbReference type="Pfam" id="PF10591">
    <property type="entry name" value="SPARC_Ca_bdg"/>
    <property type="match status" value="1"/>
</dbReference>
<keyword evidence="9" id="KW-0357">Heparan sulfate</keyword>
<dbReference type="CDD" id="cd00191">
    <property type="entry name" value="TY"/>
    <property type="match status" value="1"/>
</dbReference>
<dbReference type="Pfam" id="PF00078">
    <property type="entry name" value="RVT_1"/>
    <property type="match status" value="1"/>
</dbReference>
<evidence type="ECO:0000256" key="11">
    <source>
        <dbReference type="SAM" id="Coils"/>
    </source>
</evidence>
<evidence type="ECO:0000256" key="4">
    <source>
        <dbReference type="ARBA" id="ARBA00022525"/>
    </source>
</evidence>
<gene>
    <name evidence="16" type="ORF">QTP70_029519</name>
</gene>
<reference evidence="16" key="1">
    <citation type="submission" date="2023-06" db="EMBL/GenBank/DDBJ databases">
        <title>Male Hemibagrus guttatus genome.</title>
        <authorList>
            <person name="Bian C."/>
        </authorList>
    </citation>
    <scope>NUCLEOTIDE SEQUENCE</scope>
    <source>
        <strain evidence="16">Male_cb2023</strain>
        <tissue evidence="16">Muscle</tissue>
    </source>
</reference>
<dbReference type="SUPFAM" id="SSF56672">
    <property type="entry name" value="DNA/RNA polymerases"/>
    <property type="match status" value="1"/>
</dbReference>
<evidence type="ECO:0000313" key="17">
    <source>
        <dbReference type="Proteomes" id="UP001274896"/>
    </source>
</evidence>
<feature type="compositionally biased region" description="Low complexity" evidence="12">
    <location>
        <begin position="813"/>
        <end position="823"/>
    </location>
</feature>
<keyword evidence="11" id="KW-0175">Coiled coil</keyword>
<dbReference type="SUPFAM" id="SSF57610">
    <property type="entry name" value="Thyroglobulin type-1 domain"/>
    <property type="match status" value="1"/>
</dbReference>
<dbReference type="InterPro" id="IPR043128">
    <property type="entry name" value="Rev_trsase/Diguanyl_cyclase"/>
</dbReference>
<dbReference type="InterPro" id="IPR036857">
    <property type="entry name" value="Thyroglobulin_1_sf"/>
</dbReference>
<evidence type="ECO:0000256" key="10">
    <source>
        <dbReference type="PROSITE-ProRule" id="PRU00500"/>
    </source>
</evidence>
<dbReference type="InterPro" id="IPR011992">
    <property type="entry name" value="EF-hand-dom_pair"/>
</dbReference>
<evidence type="ECO:0000256" key="1">
    <source>
        <dbReference type="ARBA" id="ARBA00004498"/>
    </source>
</evidence>
<evidence type="ECO:0000259" key="15">
    <source>
        <dbReference type="PROSITE" id="PS51465"/>
    </source>
</evidence>
<name>A0AAE0PSV2_9TELE</name>
<dbReference type="Gene3D" id="3.30.70.270">
    <property type="match status" value="1"/>
</dbReference>
<dbReference type="Gene3D" id="4.10.800.10">
    <property type="entry name" value="Thyroglobulin type-1"/>
    <property type="match status" value="1"/>
</dbReference>
<dbReference type="Pfam" id="PF00086">
    <property type="entry name" value="Thyroglobulin_1"/>
    <property type="match status" value="1"/>
</dbReference>
<dbReference type="FunFam" id="4.10.800.10:FF:000001">
    <property type="entry name" value="Testican-3 isoform 2"/>
    <property type="match status" value="1"/>
</dbReference>
<feature type="domain" description="Reverse transcriptase" evidence="13">
    <location>
        <begin position="276"/>
        <end position="514"/>
    </location>
</feature>
<feature type="region of interest" description="Disordered" evidence="12">
    <location>
        <begin position="813"/>
        <end position="854"/>
    </location>
</feature>
<feature type="domain" description="Thyroglobulin type-1" evidence="14">
    <location>
        <begin position="743"/>
        <end position="809"/>
    </location>
</feature>
<keyword evidence="7 10" id="KW-1015">Disulfide bond</keyword>
<organism evidence="16 17">
    <name type="scientific">Hemibagrus guttatus</name>
    <dbReference type="NCBI Taxonomy" id="175788"/>
    <lineage>
        <taxon>Eukaryota</taxon>
        <taxon>Metazoa</taxon>
        <taxon>Chordata</taxon>
        <taxon>Craniata</taxon>
        <taxon>Vertebrata</taxon>
        <taxon>Euteleostomi</taxon>
        <taxon>Actinopterygii</taxon>
        <taxon>Neopterygii</taxon>
        <taxon>Teleostei</taxon>
        <taxon>Ostariophysi</taxon>
        <taxon>Siluriformes</taxon>
        <taxon>Bagridae</taxon>
        <taxon>Hemibagrus</taxon>
    </lineage>
</organism>
<dbReference type="GO" id="GO:0050840">
    <property type="term" value="F:extracellular matrix binding"/>
    <property type="evidence" value="ECO:0007669"/>
    <property type="project" value="TreeGrafter"/>
</dbReference>
<feature type="domain" description="Kazal-like" evidence="15">
    <location>
        <begin position="571"/>
        <end position="622"/>
    </location>
</feature>
<evidence type="ECO:0000256" key="8">
    <source>
        <dbReference type="ARBA" id="ARBA00023180"/>
    </source>
</evidence>
<dbReference type="InterPro" id="IPR019577">
    <property type="entry name" value="SPARC/Testican_Ca-bd-dom"/>
</dbReference>